<dbReference type="RefSeq" id="WP_125051389.1">
    <property type="nucleotide sequence ID" value="NZ_BHZD01000001.1"/>
</dbReference>
<sequence length="132" mass="14410">MSISLPPEPCPPVPRRSTVRVRDQQVVIECPPWCVTAHEDASDALLDDVVHESAPTALSVPSSSSDQERVLIVRLVQWPFADQESDRRVSLSLEIAEDSDVVQLDASLASSVAKGMEEHAARLRKLAEVVTS</sequence>
<evidence type="ECO:0000313" key="2">
    <source>
        <dbReference type="Proteomes" id="UP000286746"/>
    </source>
</evidence>
<accession>A0A401VUU3</accession>
<dbReference type="AlphaFoldDB" id="A0A401VUU3"/>
<dbReference type="Pfam" id="PF21848">
    <property type="entry name" value="DUF6907"/>
    <property type="match status" value="1"/>
</dbReference>
<name>A0A401VUU3_STREY</name>
<proteinExistence type="predicted"/>
<organism evidence="1 2">
    <name type="scientific">Streptomyces paromomycinus</name>
    <name type="common">Streptomyces rimosus subsp. paromomycinus</name>
    <dbReference type="NCBI Taxonomy" id="92743"/>
    <lineage>
        <taxon>Bacteria</taxon>
        <taxon>Bacillati</taxon>
        <taxon>Actinomycetota</taxon>
        <taxon>Actinomycetes</taxon>
        <taxon>Kitasatosporales</taxon>
        <taxon>Streptomycetaceae</taxon>
        <taxon>Streptomyces</taxon>
    </lineage>
</organism>
<dbReference type="EMBL" id="BHZD01000001">
    <property type="protein sequence ID" value="GCD40842.1"/>
    <property type="molecule type" value="Genomic_DNA"/>
</dbReference>
<keyword evidence="2" id="KW-1185">Reference proteome</keyword>
<dbReference type="Proteomes" id="UP000286746">
    <property type="component" value="Unassembled WGS sequence"/>
</dbReference>
<evidence type="ECO:0000313" key="1">
    <source>
        <dbReference type="EMBL" id="GCD40842.1"/>
    </source>
</evidence>
<protein>
    <submittedName>
        <fullName evidence="1">Uncharacterized protein</fullName>
    </submittedName>
</protein>
<comment type="caution">
    <text evidence="1">The sequence shown here is derived from an EMBL/GenBank/DDBJ whole genome shotgun (WGS) entry which is preliminary data.</text>
</comment>
<dbReference type="InterPro" id="IPR054202">
    <property type="entry name" value="DUF6907"/>
</dbReference>
<gene>
    <name evidence="1" type="ORF">GKJPGBOP_00495</name>
</gene>
<reference evidence="1 2" key="1">
    <citation type="submission" date="2018-11" db="EMBL/GenBank/DDBJ databases">
        <title>Whole genome sequence of Streptomyces paromomycinus NBRC 15454(T).</title>
        <authorList>
            <person name="Komaki H."/>
            <person name="Tamura T."/>
        </authorList>
    </citation>
    <scope>NUCLEOTIDE SEQUENCE [LARGE SCALE GENOMIC DNA]</scope>
    <source>
        <strain evidence="1 2">NBRC 15454</strain>
    </source>
</reference>